<dbReference type="Pfam" id="PF24681">
    <property type="entry name" value="Kelch_KLHDC2_KLHL20_DRC7"/>
    <property type="match status" value="1"/>
</dbReference>
<dbReference type="SUPFAM" id="SSF50965">
    <property type="entry name" value="Galactose oxidase, central domain"/>
    <property type="match status" value="1"/>
</dbReference>
<evidence type="ECO:0000313" key="6">
    <source>
        <dbReference type="Ensembl" id="ENSLLEP00000037889.1"/>
    </source>
</evidence>
<organism evidence="6 7">
    <name type="scientific">Leptobrachium leishanense</name>
    <name type="common">Leishan spiny toad</name>
    <dbReference type="NCBI Taxonomy" id="445787"/>
    <lineage>
        <taxon>Eukaryota</taxon>
        <taxon>Metazoa</taxon>
        <taxon>Chordata</taxon>
        <taxon>Craniata</taxon>
        <taxon>Vertebrata</taxon>
        <taxon>Euteleostomi</taxon>
        <taxon>Amphibia</taxon>
        <taxon>Batrachia</taxon>
        <taxon>Anura</taxon>
        <taxon>Pelobatoidea</taxon>
        <taxon>Megophryidae</taxon>
        <taxon>Leptobrachium</taxon>
    </lineage>
</organism>
<proteinExistence type="predicted"/>
<dbReference type="PANTHER" id="PTHR46228">
    <property type="entry name" value="KELCH DOMAIN-CONTAINING PROTEIN"/>
    <property type="match status" value="1"/>
</dbReference>
<feature type="compositionally biased region" description="Acidic residues" evidence="5">
    <location>
        <begin position="1"/>
        <end position="22"/>
    </location>
</feature>
<dbReference type="InterPro" id="IPR011043">
    <property type="entry name" value="Gal_Oxase/kelch_b-propeller"/>
</dbReference>
<sequence length="413" mass="46829">MADSDEEHQEESGEEELEEEDLQGATGDCVPAERSGHVAVTDGRRMFVWGGYKNAPARGFYDFYLPRDELWIYAMDTGTWQRVKTKGDVPPSMSGSCAVCVDKVLYLFGGHHAQGNTNQFYRLNLCPCDGDLTWEKMDCQGSPPSPKDKLGVWVYKNKLIYFGGYGYYQEDTAGTFEFDESSFANASLPRGWNNHVHILSLGSFTWSRTITTGKSPSPRAAHACSTVGNRGYVFGGRYRDSRINDLHYLDFDTWEWHEVIARGEYPVGRSWHSLTQASSLSLFLFGGFTTEKQPLSDAWIYNLATNEWIPFKNNHSEKPRLWHTACASREGEIFVFGGCANNLLSHRRAAHSNEVLVFPVQPKSLVRLCLEAVTSFRDLLAGSLDHLPKHLLLNIHQRKIILKRRWSFPRSPL</sequence>
<dbReference type="InterPro" id="IPR015915">
    <property type="entry name" value="Kelch-typ_b-propeller"/>
</dbReference>
<gene>
    <name evidence="6" type="primary">KLHDC2</name>
</gene>
<dbReference type="GeneTree" id="ENSGT00940000157150"/>
<dbReference type="AlphaFoldDB" id="A0A8C5QI45"/>
<dbReference type="GO" id="GO:0000151">
    <property type="term" value="C:ubiquitin ligase complex"/>
    <property type="evidence" value="ECO:0007669"/>
    <property type="project" value="UniProtKB-ARBA"/>
</dbReference>
<dbReference type="OrthoDB" id="10251809at2759"/>
<dbReference type="Proteomes" id="UP000694569">
    <property type="component" value="Unplaced"/>
</dbReference>
<dbReference type="SUPFAM" id="SSF117281">
    <property type="entry name" value="Kelch motif"/>
    <property type="match status" value="1"/>
</dbReference>
<feature type="region of interest" description="Disordered" evidence="5">
    <location>
        <begin position="1"/>
        <end position="34"/>
    </location>
</feature>
<dbReference type="Pfam" id="PF01344">
    <property type="entry name" value="Kelch_1"/>
    <property type="match status" value="1"/>
</dbReference>
<dbReference type="Gene3D" id="2.120.10.80">
    <property type="entry name" value="Kelch-type beta propeller"/>
    <property type="match status" value="2"/>
</dbReference>
<evidence type="ECO:0000256" key="5">
    <source>
        <dbReference type="SAM" id="MobiDB-lite"/>
    </source>
</evidence>
<reference evidence="6" key="2">
    <citation type="submission" date="2025-09" db="UniProtKB">
        <authorList>
            <consortium name="Ensembl"/>
        </authorList>
    </citation>
    <scope>IDENTIFICATION</scope>
</reference>
<protein>
    <submittedName>
        <fullName evidence="6">Kelch domain containing 2</fullName>
    </submittedName>
</protein>
<evidence type="ECO:0000256" key="4">
    <source>
        <dbReference type="ARBA" id="ARBA00022786"/>
    </source>
</evidence>
<evidence type="ECO:0000313" key="7">
    <source>
        <dbReference type="Proteomes" id="UP000694569"/>
    </source>
</evidence>
<dbReference type="PANTHER" id="PTHR46228:SF3">
    <property type="entry name" value="KELCH DOMAIN-CONTAINING PROTEIN 2"/>
    <property type="match status" value="1"/>
</dbReference>
<keyword evidence="3" id="KW-0677">Repeat</keyword>
<keyword evidence="7" id="KW-1185">Reference proteome</keyword>
<keyword evidence="4" id="KW-0833">Ubl conjugation pathway</keyword>
<dbReference type="GO" id="GO:1990756">
    <property type="term" value="F:ubiquitin-like ligase-substrate adaptor activity"/>
    <property type="evidence" value="ECO:0007669"/>
    <property type="project" value="UniProtKB-ARBA"/>
</dbReference>
<evidence type="ECO:0000256" key="2">
    <source>
        <dbReference type="ARBA" id="ARBA00022441"/>
    </source>
</evidence>
<dbReference type="FunFam" id="2.120.10.80:FF:000012">
    <property type="entry name" value="Kelch domain-containing protein 2"/>
    <property type="match status" value="1"/>
</dbReference>
<reference evidence="6" key="1">
    <citation type="submission" date="2025-08" db="UniProtKB">
        <authorList>
            <consortium name="Ensembl"/>
        </authorList>
    </citation>
    <scope>IDENTIFICATION</scope>
</reference>
<name>A0A8C5QI45_9ANUR</name>
<dbReference type="InterPro" id="IPR006652">
    <property type="entry name" value="Kelch_1"/>
</dbReference>
<dbReference type="Ensembl" id="ENSLLET00000039351.1">
    <property type="protein sequence ID" value="ENSLLEP00000037889.1"/>
    <property type="gene ID" value="ENSLLEG00000024004.1"/>
</dbReference>
<keyword evidence="2" id="KW-0880">Kelch repeat</keyword>
<accession>A0A8C5QI45</accession>
<evidence type="ECO:0000256" key="1">
    <source>
        <dbReference type="ARBA" id="ARBA00004906"/>
    </source>
</evidence>
<comment type="pathway">
    <text evidence="1">Protein modification; protein ubiquitination.</text>
</comment>
<evidence type="ECO:0000256" key="3">
    <source>
        <dbReference type="ARBA" id="ARBA00022737"/>
    </source>
</evidence>
<dbReference type="GO" id="GO:0140627">
    <property type="term" value="P:ubiquitin-dependent protein catabolic process via the C-end degron rule pathway"/>
    <property type="evidence" value="ECO:0007669"/>
    <property type="project" value="UniProtKB-ARBA"/>
</dbReference>